<protein>
    <submittedName>
        <fullName evidence="1">Uncharacterized protein</fullName>
    </submittedName>
</protein>
<gene>
    <name evidence="1" type="ORF">WKI58_01280</name>
</gene>
<comment type="caution">
    <text evidence="1">The sequence shown here is derived from an EMBL/GenBank/DDBJ whole genome shotgun (WGS) entry which is preliminary data.</text>
</comment>
<reference evidence="1" key="1">
    <citation type="submission" date="2024-03" db="EMBL/GenBank/DDBJ databases">
        <title>Novel Streptomyces species of biotechnological and ecological value are a feature of Machair soil.</title>
        <authorList>
            <person name="Prole J.R."/>
            <person name="Goodfellow M."/>
            <person name="Allenby N."/>
            <person name="Ward A.C."/>
        </authorList>
    </citation>
    <scope>NUCLEOTIDE SEQUENCE</scope>
    <source>
        <strain evidence="1">MS1.AVA.4</strain>
    </source>
</reference>
<dbReference type="Proteomes" id="UP001375539">
    <property type="component" value="Unassembled WGS sequence"/>
</dbReference>
<evidence type="ECO:0000313" key="1">
    <source>
        <dbReference type="EMBL" id="MEJ8655170.1"/>
    </source>
</evidence>
<name>A0ACC6QA69_9ACTN</name>
<evidence type="ECO:0000313" key="2">
    <source>
        <dbReference type="Proteomes" id="UP001375539"/>
    </source>
</evidence>
<sequence length="184" mass="19697">MTTEPVQPPVRVACDCGSTDVRTVEAARTHKGAMRKELYSRLAKGPEKSGDGCLHFVEGVVISLAAGGGLAYMGVDQDKPLYVLGGVVLAALILAGTLFVVRDDSREKAAEQAGEARADQLWRPAHYCAACESVFCPGGRPWAGRLTPEQFKKLVWTRAGYGDQLAPGDKAKDAVLPDRFVPEP</sequence>
<organism evidence="1 2">
    <name type="scientific">Streptomyces pratisoli</name>
    <dbReference type="NCBI Taxonomy" id="3139917"/>
    <lineage>
        <taxon>Bacteria</taxon>
        <taxon>Bacillati</taxon>
        <taxon>Actinomycetota</taxon>
        <taxon>Actinomycetes</taxon>
        <taxon>Kitasatosporales</taxon>
        <taxon>Streptomycetaceae</taxon>
        <taxon>Streptomyces</taxon>
    </lineage>
</organism>
<keyword evidence="2" id="KW-1185">Reference proteome</keyword>
<proteinExistence type="predicted"/>
<accession>A0ACC6QA69</accession>
<dbReference type="EMBL" id="JBBKAI010000002">
    <property type="protein sequence ID" value="MEJ8655170.1"/>
    <property type="molecule type" value="Genomic_DNA"/>
</dbReference>